<feature type="domain" description="Cadherin" evidence="10">
    <location>
        <begin position="181"/>
        <end position="362"/>
    </location>
</feature>
<keyword evidence="7" id="KW-0325">Glycoprotein</keyword>
<dbReference type="CDD" id="cd11304">
    <property type="entry name" value="Cadherin_repeat"/>
    <property type="match status" value="2"/>
</dbReference>
<keyword evidence="6 9" id="KW-0472">Membrane</keyword>
<dbReference type="InterPro" id="IPR015919">
    <property type="entry name" value="Cadherin-like_sf"/>
</dbReference>
<feature type="transmembrane region" description="Helical" evidence="9">
    <location>
        <begin position="497"/>
        <end position="523"/>
    </location>
</feature>
<sequence>QPISRRGDHVFAVRAGPDTADSAASDFATVRVTAVSINRRPPTLRLLPAGEQLDSSSSPWQLAVPEDAKPGSRVGRLVCSDPESGPLVSISLVAMATPADSGSPPLAVVAHTGQLVLNRPLDRELAASWRLTAVCEDNGQPRLTASAELTLEVTDVNDNAPEFDPHPGSVSLSGPASAWIGRPIPGIRLVARDADSVTNGNGRVSYSVAASPESSLLARVDPDGNLILLAEPPASGSLELLIVASDSPAASSAGPLSACTLVTLQFPTPTVPRQPVTVPLVLRVREGLGPGALVGEVAPNCSLSPSSSLFHLSLSTGLLTTLRILDYESKQRHSLSANCTSLASPLPIEVLIEDVDEFRPVLPRREFHLSVPSSNPHPRTGQLLPLTLSAVDADGGAAGRVGFSALLNGFPAGTDRRHRSRRLRLGVNATTGQVYIRRGFDSARLVGPGSTPAERRNFTYRLRASSGQLAAVATLVLEAPVPLAEANAAADAGGAALAAGIGGGVLGVVALIAVAVLLAVLGCRRRCWHRRRHSRRRQGRKPPS</sequence>
<reference evidence="12" key="1">
    <citation type="submission" date="2016-11" db="UniProtKB">
        <authorList>
            <consortium name="WormBaseParasite"/>
        </authorList>
    </citation>
    <scope>IDENTIFICATION</scope>
</reference>
<dbReference type="WBParaSite" id="maker-uti_cns_0046832-snap-gene-0.9-mRNA-1">
    <property type="protein sequence ID" value="maker-uti_cns_0046832-snap-gene-0.9-mRNA-1"/>
    <property type="gene ID" value="maker-uti_cns_0046832-snap-gene-0.9"/>
</dbReference>
<dbReference type="InterPro" id="IPR020894">
    <property type="entry name" value="Cadherin_CS"/>
</dbReference>
<evidence type="ECO:0000256" key="7">
    <source>
        <dbReference type="ARBA" id="ARBA00023180"/>
    </source>
</evidence>
<dbReference type="SMART" id="SM00112">
    <property type="entry name" value="CA"/>
    <property type="match status" value="2"/>
</dbReference>
<evidence type="ECO:0000259" key="10">
    <source>
        <dbReference type="PROSITE" id="PS50268"/>
    </source>
</evidence>
<organism evidence="11 12">
    <name type="scientific">Macrostomum lignano</name>
    <dbReference type="NCBI Taxonomy" id="282301"/>
    <lineage>
        <taxon>Eukaryota</taxon>
        <taxon>Metazoa</taxon>
        <taxon>Spiralia</taxon>
        <taxon>Lophotrochozoa</taxon>
        <taxon>Platyhelminthes</taxon>
        <taxon>Rhabditophora</taxon>
        <taxon>Macrostomorpha</taxon>
        <taxon>Macrostomida</taxon>
        <taxon>Macrostomidae</taxon>
        <taxon>Macrostomum</taxon>
    </lineage>
</organism>
<keyword evidence="3" id="KW-0677">Repeat</keyword>
<evidence type="ECO:0000256" key="5">
    <source>
        <dbReference type="ARBA" id="ARBA00022989"/>
    </source>
</evidence>
<keyword evidence="5 9" id="KW-1133">Transmembrane helix</keyword>
<evidence type="ECO:0000256" key="4">
    <source>
        <dbReference type="ARBA" id="ARBA00022837"/>
    </source>
</evidence>
<proteinExistence type="predicted"/>
<evidence type="ECO:0000256" key="9">
    <source>
        <dbReference type="SAM" id="Phobius"/>
    </source>
</evidence>
<dbReference type="GO" id="GO:0007156">
    <property type="term" value="P:homophilic cell adhesion via plasma membrane adhesion molecules"/>
    <property type="evidence" value="ECO:0007669"/>
    <property type="project" value="InterPro"/>
</dbReference>
<accession>A0A1I8JDJ4</accession>
<dbReference type="Proteomes" id="UP000095280">
    <property type="component" value="Unplaced"/>
</dbReference>
<evidence type="ECO:0000313" key="12">
    <source>
        <dbReference type="WBParaSite" id="maker-uti_cns_0046832-snap-gene-0.9-mRNA-1"/>
    </source>
</evidence>
<evidence type="ECO:0000256" key="6">
    <source>
        <dbReference type="ARBA" id="ARBA00023136"/>
    </source>
</evidence>
<comment type="subcellular location">
    <subcellularLocation>
        <location evidence="1">Membrane</location>
        <topology evidence="1">Single-pass membrane protein</topology>
    </subcellularLocation>
</comment>
<name>A0A1I8JDJ4_9PLAT</name>
<dbReference type="GO" id="GO:0005886">
    <property type="term" value="C:plasma membrane"/>
    <property type="evidence" value="ECO:0007669"/>
    <property type="project" value="InterPro"/>
</dbReference>
<dbReference type="AlphaFoldDB" id="A0A1I8JDJ4"/>
<dbReference type="PROSITE" id="PS50268">
    <property type="entry name" value="CADHERIN_2"/>
    <property type="match status" value="2"/>
</dbReference>
<evidence type="ECO:0000256" key="3">
    <source>
        <dbReference type="ARBA" id="ARBA00022737"/>
    </source>
</evidence>
<dbReference type="InterPro" id="IPR050174">
    <property type="entry name" value="Protocadherin/Cadherin-CA"/>
</dbReference>
<evidence type="ECO:0000256" key="2">
    <source>
        <dbReference type="ARBA" id="ARBA00022692"/>
    </source>
</evidence>
<dbReference type="PRINTS" id="PR00205">
    <property type="entry name" value="CADHERIN"/>
</dbReference>
<dbReference type="PANTHER" id="PTHR24028">
    <property type="entry name" value="CADHERIN-87A"/>
    <property type="match status" value="1"/>
</dbReference>
<dbReference type="PROSITE" id="PS00232">
    <property type="entry name" value="CADHERIN_1"/>
    <property type="match status" value="1"/>
</dbReference>
<keyword evidence="2 9" id="KW-0812">Transmembrane</keyword>
<protein>
    <submittedName>
        <fullName evidence="12">Cadherin domain-containing protein</fullName>
    </submittedName>
</protein>
<dbReference type="GO" id="GO:0005509">
    <property type="term" value="F:calcium ion binding"/>
    <property type="evidence" value="ECO:0007669"/>
    <property type="project" value="UniProtKB-UniRule"/>
</dbReference>
<dbReference type="InterPro" id="IPR002126">
    <property type="entry name" value="Cadherin-like_dom"/>
</dbReference>
<evidence type="ECO:0000313" key="11">
    <source>
        <dbReference type="Proteomes" id="UP000095280"/>
    </source>
</evidence>
<keyword evidence="11" id="KW-1185">Reference proteome</keyword>
<keyword evidence="4 8" id="KW-0106">Calcium</keyword>
<dbReference type="SUPFAM" id="SSF49313">
    <property type="entry name" value="Cadherin-like"/>
    <property type="match status" value="2"/>
</dbReference>
<dbReference type="PANTHER" id="PTHR24028:SF328">
    <property type="entry name" value="CADHERIN-3"/>
    <property type="match status" value="1"/>
</dbReference>
<dbReference type="Gene3D" id="2.60.40.60">
    <property type="entry name" value="Cadherins"/>
    <property type="match status" value="3"/>
</dbReference>
<dbReference type="Pfam" id="PF00028">
    <property type="entry name" value="Cadherin"/>
    <property type="match status" value="1"/>
</dbReference>
<evidence type="ECO:0000256" key="8">
    <source>
        <dbReference type="PROSITE-ProRule" id="PRU00043"/>
    </source>
</evidence>
<feature type="domain" description="Cadherin" evidence="10">
    <location>
        <begin position="56"/>
        <end position="163"/>
    </location>
</feature>
<evidence type="ECO:0000256" key="1">
    <source>
        <dbReference type="ARBA" id="ARBA00004167"/>
    </source>
</evidence>